<protein>
    <submittedName>
        <fullName evidence="1">Uncharacterized protein</fullName>
    </submittedName>
</protein>
<name>X1ARY0_9ZZZZ</name>
<dbReference type="EMBL" id="BART01006389">
    <property type="protein sequence ID" value="GAG62641.1"/>
    <property type="molecule type" value="Genomic_DNA"/>
</dbReference>
<dbReference type="AlphaFoldDB" id="X1ARY0"/>
<organism evidence="1">
    <name type="scientific">marine sediment metagenome</name>
    <dbReference type="NCBI Taxonomy" id="412755"/>
    <lineage>
        <taxon>unclassified sequences</taxon>
        <taxon>metagenomes</taxon>
        <taxon>ecological metagenomes</taxon>
    </lineage>
</organism>
<proteinExistence type="predicted"/>
<accession>X1ARY0</accession>
<comment type="caution">
    <text evidence="1">The sequence shown here is derived from an EMBL/GenBank/DDBJ whole genome shotgun (WGS) entry which is preliminary data.</text>
</comment>
<reference evidence="1" key="1">
    <citation type="journal article" date="2014" name="Front. Microbiol.">
        <title>High frequency of phylogenetically diverse reductive dehalogenase-homologous genes in deep subseafloor sedimentary metagenomes.</title>
        <authorList>
            <person name="Kawai M."/>
            <person name="Futagami T."/>
            <person name="Toyoda A."/>
            <person name="Takaki Y."/>
            <person name="Nishi S."/>
            <person name="Hori S."/>
            <person name="Arai W."/>
            <person name="Tsubouchi T."/>
            <person name="Morono Y."/>
            <person name="Uchiyama I."/>
            <person name="Ito T."/>
            <person name="Fujiyama A."/>
            <person name="Inagaki F."/>
            <person name="Takami H."/>
        </authorList>
    </citation>
    <scope>NUCLEOTIDE SEQUENCE</scope>
    <source>
        <strain evidence="1">Expedition CK06-06</strain>
    </source>
</reference>
<sequence length="106" mass="12492">MIKVREATNPEIIELGRELGFKGKILIEDSRPGIIQFIADSCFMCDKPWTVQVFGQRTKEELQDPKVSDDESGPFYLCDEHHEKAKEKWVRPVRIAYRRQQVKERE</sequence>
<gene>
    <name evidence="1" type="ORF">S01H4_14566</name>
</gene>
<evidence type="ECO:0000313" key="1">
    <source>
        <dbReference type="EMBL" id="GAG62641.1"/>
    </source>
</evidence>